<protein>
    <submittedName>
        <fullName evidence="5">Uncharacterized protein</fullName>
    </submittedName>
</protein>
<evidence type="ECO:0000256" key="2">
    <source>
        <dbReference type="ARBA" id="ARBA00006187"/>
    </source>
</evidence>
<dbReference type="GO" id="GO:0005737">
    <property type="term" value="C:cytoplasm"/>
    <property type="evidence" value="ECO:0007669"/>
    <property type="project" value="TreeGrafter"/>
</dbReference>
<gene>
    <name evidence="5" type="ORF">K2173_021905</name>
</gene>
<dbReference type="Pfam" id="PF03999">
    <property type="entry name" value="MAP65_ASE1"/>
    <property type="match status" value="1"/>
</dbReference>
<comment type="similarity">
    <text evidence="2">Belongs to the MAP65/ASE1 family.</text>
</comment>
<reference evidence="5 6" key="1">
    <citation type="submission" date="2021-09" db="EMBL/GenBank/DDBJ databases">
        <title>Genomic insights and catalytic innovation underlie evolution of tropane alkaloids biosynthesis.</title>
        <authorList>
            <person name="Wang Y.-J."/>
            <person name="Tian T."/>
            <person name="Huang J.-P."/>
            <person name="Huang S.-X."/>
        </authorList>
    </citation>
    <scope>NUCLEOTIDE SEQUENCE [LARGE SCALE GENOMIC DNA]</scope>
    <source>
        <strain evidence="5">KIB-2018</strain>
        <tissue evidence="5">Leaf</tissue>
    </source>
</reference>
<dbReference type="GO" id="GO:0000226">
    <property type="term" value="P:microtubule cytoskeleton organization"/>
    <property type="evidence" value="ECO:0007669"/>
    <property type="project" value="InterPro"/>
</dbReference>
<proteinExistence type="inferred from homology"/>
<dbReference type="GO" id="GO:0005874">
    <property type="term" value="C:microtubule"/>
    <property type="evidence" value="ECO:0007669"/>
    <property type="project" value="UniProtKB-KW"/>
</dbReference>
<dbReference type="GO" id="GO:0005819">
    <property type="term" value="C:spindle"/>
    <property type="evidence" value="ECO:0007669"/>
    <property type="project" value="TreeGrafter"/>
</dbReference>
<evidence type="ECO:0000256" key="3">
    <source>
        <dbReference type="ARBA" id="ARBA00022701"/>
    </source>
</evidence>
<dbReference type="GO" id="GO:0008017">
    <property type="term" value="F:microtubule binding"/>
    <property type="evidence" value="ECO:0007669"/>
    <property type="project" value="InterPro"/>
</dbReference>
<keyword evidence="4" id="KW-0963">Cytoplasm</keyword>
<sequence>MLFLLWLQQRNTKAIVTSRIRFLNARCYQKFLSISLPVLLYYAQQIWNDIGQSETEKDRMSMALERECLEVYPRKFEEAASAKPRLHQSAAAKEAELATLMVALGDLNIQSPVQTEKSSASWKQKLVAIAPLVQDTKKKEERMKQFSDIKTQIEKISTEISGCSIRNNTFMISLVLGEHDLSLRRLNDYAICLHQKEKSDRLQRVFEYVNDVHLLYGVLGLDFVQTASEVHPSLHESNLEQSTNISNSTVEGLEKANFMLESERKARLQKLKDIAESPFELWNLMYSSKKDRYSFSMFSSSVGSSEYEA</sequence>
<evidence type="ECO:0000256" key="1">
    <source>
        <dbReference type="ARBA" id="ARBA00004245"/>
    </source>
</evidence>
<accession>A0AAV8T283</accession>
<evidence type="ECO:0000313" key="6">
    <source>
        <dbReference type="Proteomes" id="UP001159364"/>
    </source>
</evidence>
<keyword evidence="6" id="KW-1185">Reference proteome</keyword>
<dbReference type="PANTHER" id="PTHR19321:SF0">
    <property type="entry name" value="65-KDA MICROTUBULE-ASSOCIATED PROTEIN 6"/>
    <property type="match status" value="1"/>
</dbReference>
<organism evidence="5 6">
    <name type="scientific">Erythroxylum novogranatense</name>
    <dbReference type="NCBI Taxonomy" id="1862640"/>
    <lineage>
        <taxon>Eukaryota</taxon>
        <taxon>Viridiplantae</taxon>
        <taxon>Streptophyta</taxon>
        <taxon>Embryophyta</taxon>
        <taxon>Tracheophyta</taxon>
        <taxon>Spermatophyta</taxon>
        <taxon>Magnoliopsida</taxon>
        <taxon>eudicotyledons</taxon>
        <taxon>Gunneridae</taxon>
        <taxon>Pentapetalae</taxon>
        <taxon>rosids</taxon>
        <taxon>fabids</taxon>
        <taxon>Malpighiales</taxon>
        <taxon>Erythroxylaceae</taxon>
        <taxon>Erythroxylum</taxon>
    </lineage>
</organism>
<comment type="subcellular location">
    <subcellularLocation>
        <location evidence="1">Cytoplasm</location>
        <location evidence="1">Cytoskeleton</location>
    </subcellularLocation>
</comment>
<evidence type="ECO:0000313" key="5">
    <source>
        <dbReference type="EMBL" id="KAJ8760867.1"/>
    </source>
</evidence>
<dbReference type="AlphaFoldDB" id="A0AAV8T283"/>
<comment type="caution">
    <text evidence="5">The sequence shown here is derived from an EMBL/GenBank/DDBJ whole genome shotgun (WGS) entry which is preliminary data.</text>
</comment>
<dbReference type="PANTHER" id="PTHR19321">
    <property type="entry name" value="PROTEIN REGULATOR OF CYTOKINESIS 1 PRC1-RELATED"/>
    <property type="match status" value="1"/>
</dbReference>
<dbReference type="Proteomes" id="UP001159364">
    <property type="component" value="Linkage Group LG07"/>
</dbReference>
<name>A0AAV8T283_9ROSI</name>
<keyword evidence="3" id="KW-0493">Microtubule</keyword>
<dbReference type="EMBL" id="JAIWQS010000007">
    <property type="protein sequence ID" value="KAJ8760867.1"/>
    <property type="molecule type" value="Genomic_DNA"/>
</dbReference>
<dbReference type="InterPro" id="IPR007145">
    <property type="entry name" value="MAP65_Ase1_PRC1"/>
</dbReference>
<evidence type="ECO:0000256" key="4">
    <source>
        <dbReference type="ARBA" id="ARBA00023212"/>
    </source>
</evidence>
<keyword evidence="4" id="KW-0206">Cytoskeleton</keyword>